<evidence type="ECO:0000313" key="1">
    <source>
        <dbReference type="EnsemblPlants" id="MELO3C035516.2.1"/>
    </source>
</evidence>
<dbReference type="Gramene" id="MELO3C035516.2.1">
    <property type="protein sequence ID" value="MELO3C035516.2.1"/>
    <property type="gene ID" value="MELO3C035516.2"/>
</dbReference>
<protein>
    <submittedName>
        <fullName evidence="1">Uncharacterized protein</fullName>
    </submittedName>
</protein>
<sequence length="90" mass="10372">MGLRLIKHFFPRYLLPICTFPCGMSYNHIQIDFLVRILSAGTSFLLVRALCMLLSRNISLRSLFVQYSCRKVFIALVVRGQCLRKCASKN</sequence>
<dbReference type="AlphaFoldDB" id="A0A9I9EML4"/>
<dbReference type="EnsemblPlants" id="MELO3C035516.2.1">
    <property type="protein sequence ID" value="MELO3C035516.2.1"/>
    <property type="gene ID" value="MELO3C035516.2"/>
</dbReference>
<proteinExistence type="predicted"/>
<accession>A0A9I9EML4</accession>
<name>A0A9I9EML4_CUCME</name>
<reference evidence="1" key="1">
    <citation type="submission" date="2023-03" db="UniProtKB">
        <authorList>
            <consortium name="EnsemblPlants"/>
        </authorList>
    </citation>
    <scope>IDENTIFICATION</scope>
</reference>
<organism evidence="1">
    <name type="scientific">Cucumis melo</name>
    <name type="common">Muskmelon</name>
    <dbReference type="NCBI Taxonomy" id="3656"/>
    <lineage>
        <taxon>Eukaryota</taxon>
        <taxon>Viridiplantae</taxon>
        <taxon>Streptophyta</taxon>
        <taxon>Embryophyta</taxon>
        <taxon>Tracheophyta</taxon>
        <taxon>Spermatophyta</taxon>
        <taxon>Magnoliopsida</taxon>
        <taxon>eudicotyledons</taxon>
        <taxon>Gunneridae</taxon>
        <taxon>Pentapetalae</taxon>
        <taxon>rosids</taxon>
        <taxon>fabids</taxon>
        <taxon>Cucurbitales</taxon>
        <taxon>Cucurbitaceae</taxon>
        <taxon>Benincaseae</taxon>
        <taxon>Cucumis</taxon>
    </lineage>
</organism>